<dbReference type="SUPFAM" id="SSF53300">
    <property type="entry name" value="vWA-like"/>
    <property type="match status" value="1"/>
</dbReference>
<name>A0A4R7PBV5_9GAMM</name>
<evidence type="ECO:0000313" key="3">
    <source>
        <dbReference type="EMBL" id="TDU31563.1"/>
    </source>
</evidence>
<feature type="coiled-coil region" evidence="1">
    <location>
        <begin position="67"/>
        <end position="101"/>
    </location>
</feature>
<keyword evidence="1" id="KW-0175">Coiled coil</keyword>
<sequence>MAIKRRHEVQVFSMSFIDCICCGFGAMILLLVLSQSKPPPISEPVTQPGKGQSEELRLLGEKTAGELKGLEEALASSRDSQREAERELIRLRTTSNSLENKTTDAQLDTKTLATIETQLTVAKQTLTEEMRRLMSQGVKQRNDAPVGGIPVDSEYIVFVVDTSGSMQRFAWSAMIKTMSEILDIYPRVKGIQVLSDEGGYLFSSYRGQWIPDSPARRKATLEAMRHWQAFSDSSPVEGIEAAIKTFAAPDKKISVYVMGDDFTGASVAAALKRIRRVNPKDASGVPLARIHAIGFPTQHLNGGVTPSGIRFANLMRIMCRENGGAFVGLISNS</sequence>
<dbReference type="Proteomes" id="UP000295341">
    <property type="component" value="Unassembled WGS sequence"/>
</dbReference>
<keyword evidence="4" id="KW-1185">Reference proteome</keyword>
<evidence type="ECO:0000256" key="1">
    <source>
        <dbReference type="SAM" id="Coils"/>
    </source>
</evidence>
<reference evidence="3 4" key="1">
    <citation type="submission" date="2019-03" db="EMBL/GenBank/DDBJ databases">
        <title>Genomic Encyclopedia of Type Strains, Phase IV (KMG-IV): sequencing the most valuable type-strain genomes for metagenomic binning, comparative biology and taxonomic classification.</title>
        <authorList>
            <person name="Goeker M."/>
        </authorList>
    </citation>
    <scope>NUCLEOTIDE SEQUENCE [LARGE SCALE GENOMIC DNA]</scope>
    <source>
        <strain evidence="3 4">DSM 26377</strain>
    </source>
</reference>
<evidence type="ECO:0000256" key="2">
    <source>
        <dbReference type="SAM" id="Phobius"/>
    </source>
</evidence>
<comment type="caution">
    <text evidence="3">The sequence shown here is derived from an EMBL/GenBank/DDBJ whole genome shotgun (WGS) entry which is preliminary data.</text>
</comment>
<dbReference type="Gene3D" id="3.40.50.410">
    <property type="entry name" value="von Willebrand factor, type A domain"/>
    <property type="match status" value="1"/>
</dbReference>
<protein>
    <recommendedName>
        <fullName evidence="5">von Willebrand factor type A domain-containing protein</fullName>
    </recommendedName>
</protein>
<keyword evidence="2" id="KW-1133">Transmembrane helix</keyword>
<dbReference type="EMBL" id="SOBT01000008">
    <property type="protein sequence ID" value="TDU31563.1"/>
    <property type="molecule type" value="Genomic_DNA"/>
</dbReference>
<proteinExistence type="predicted"/>
<gene>
    <name evidence="3" type="ORF">DFR24_0933</name>
</gene>
<organism evidence="3 4">
    <name type="scientific">Panacagrimonas perspica</name>
    <dbReference type="NCBI Taxonomy" id="381431"/>
    <lineage>
        <taxon>Bacteria</taxon>
        <taxon>Pseudomonadati</taxon>
        <taxon>Pseudomonadota</taxon>
        <taxon>Gammaproteobacteria</taxon>
        <taxon>Nevskiales</taxon>
        <taxon>Nevskiaceae</taxon>
        <taxon>Panacagrimonas</taxon>
    </lineage>
</organism>
<evidence type="ECO:0000313" key="4">
    <source>
        <dbReference type="Proteomes" id="UP000295341"/>
    </source>
</evidence>
<accession>A0A4R7PBV5</accession>
<dbReference type="AlphaFoldDB" id="A0A4R7PBV5"/>
<keyword evidence="2" id="KW-0472">Membrane</keyword>
<dbReference type="OrthoDB" id="5489581at2"/>
<dbReference type="InterPro" id="IPR036465">
    <property type="entry name" value="vWFA_dom_sf"/>
</dbReference>
<evidence type="ECO:0008006" key="5">
    <source>
        <dbReference type="Google" id="ProtNLM"/>
    </source>
</evidence>
<feature type="transmembrane region" description="Helical" evidence="2">
    <location>
        <begin position="12"/>
        <end position="33"/>
    </location>
</feature>
<keyword evidence="2" id="KW-0812">Transmembrane</keyword>
<dbReference type="CDD" id="cd00198">
    <property type="entry name" value="vWFA"/>
    <property type="match status" value="1"/>
</dbReference>
<dbReference type="RefSeq" id="WP_133880135.1">
    <property type="nucleotide sequence ID" value="NZ_MWIN01000012.1"/>
</dbReference>